<dbReference type="PANTHER" id="PTHR43175">
    <property type="entry name" value="CARBONIC ANHYDRASE"/>
    <property type="match status" value="1"/>
</dbReference>
<reference evidence="8" key="1">
    <citation type="submission" date="2021-01" db="EMBL/GenBank/DDBJ databases">
        <title>Whole genome shotgun sequence of Rugosimonospora africana NBRC 104875.</title>
        <authorList>
            <person name="Komaki H."/>
            <person name="Tamura T."/>
        </authorList>
    </citation>
    <scope>NUCLEOTIDE SEQUENCE</scope>
    <source>
        <strain evidence="8">NBRC 104875</strain>
    </source>
</reference>
<evidence type="ECO:0000256" key="7">
    <source>
        <dbReference type="PIRSR" id="PIRSR601765-1"/>
    </source>
</evidence>
<gene>
    <name evidence="8" type="ORF">Raf01_06710</name>
</gene>
<feature type="binding site" evidence="7">
    <location>
        <position position="45"/>
    </location>
    <ligand>
        <name>Zn(2+)</name>
        <dbReference type="ChEBI" id="CHEBI:29105"/>
    </ligand>
</feature>
<dbReference type="InterPro" id="IPR036874">
    <property type="entry name" value="Carbonic_anhydrase_sf"/>
</dbReference>
<comment type="similarity">
    <text evidence="1">Belongs to the beta-class carbonic anhydrase family.</text>
</comment>
<dbReference type="EC" id="4.2.1.1" evidence="2"/>
<feature type="binding site" evidence="7">
    <location>
        <position position="99"/>
    </location>
    <ligand>
        <name>Zn(2+)</name>
        <dbReference type="ChEBI" id="CHEBI:29105"/>
    </ligand>
</feature>
<keyword evidence="9" id="KW-1185">Reference proteome</keyword>
<evidence type="ECO:0000313" key="8">
    <source>
        <dbReference type="EMBL" id="GIH12499.1"/>
    </source>
</evidence>
<dbReference type="CDD" id="cd03379">
    <property type="entry name" value="beta_CA_cladeD"/>
    <property type="match status" value="1"/>
</dbReference>
<dbReference type="AlphaFoldDB" id="A0A8J3QM97"/>
<dbReference type="GO" id="GO:0008270">
    <property type="term" value="F:zinc ion binding"/>
    <property type="evidence" value="ECO:0007669"/>
    <property type="project" value="InterPro"/>
</dbReference>
<evidence type="ECO:0000256" key="6">
    <source>
        <dbReference type="ARBA" id="ARBA00048348"/>
    </source>
</evidence>
<dbReference type="Gene3D" id="3.40.1050.10">
    <property type="entry name" value="Carbonic anhydrase"/>
    <property type="match status" value="1"/>
</dbReference>
<dbReference type="InterPro" id="IPR001765">
    <property type="entry name" value="Carbonic_anhydrase"/>
</dbReference>
<keyword evidence="3 7" id="KW-0479">Metal-binding</keyword>
<sequence>MKERGSGGLVMGVIDAAKSANETIANGYDARRARMPQPRLAIVTCTDPRLTELLSMLGLATDDADLLRNAGGVIDEDTVRSLAVSTHVLGIKEIMVVGHTNCTLQTFADSDLAARLPEGARGEGGQPARFSAFTDLDANVREQVDRARSHPWIPDDVEVRGFVFDVTTARLREVAPVRQAVPA</sequence>
<dbReference type="PANTHER" id="PTHR43175:SF3">
    <property type="entry name" value="CARBON DISULFIDE HYDROLASE"/>
    <property type="match status" value="1"/>
</dbReference>
<organism evidence="8 9">
    <name type="scientific">Rugosimonospora africana</name>
    <dbReference type="NCBI Taxonomy" id="556532"/>
    <lineage>
        <taxon>Bacteria</taxon>
        <taxon>Bacillati</taxon>
        <taxon>Actinomycetota</taxon>
        <taxon>Actinomycetes</taxon>
        <taxon>Micromonosporales</taxon>
        <taxon>Micromonosporaceae</taxon>
        <taxon>Rugosimonospora</taxon>
    </lineage>
</organism>
<evidence type="ECO:0000256" key="5">
    <source>
        <dbReference type="ARBA" id="ARBA00024993"/>
    </source>
</evidence>
<dbReference type="Proteomes" id="UP000642748">
    <property type="component" value="Unassembled WGS sequence"/>
</dbReference>
<comment type="caution">
    <text evidence="8">The sequence shown here is derived from an EMBL/GenBank/DDBJ whole genome shotgun (WGS) entry which is preliminary data.</text>
</comment>
<dbReference type="EMBL" id="BONZ01000007">
    <property type="protein sequence ID" value="GIH12499.1"/>
    <property type="molecule type" value="Genomic_DNA"/>
</dbReference>
<dbReference type="SUPFAM" id="SSF53056">
    <property type="entry name" value="beta-carbonic anhydrase, cab"/>
    <property type="match status" value="1"/>
</dbReference>
<keyword evidence="4 7" id="KW-0862">Zinc</keyword>
<dbReference type="SMART" id="SM00947">
    <property type="entry name" value="Pro_CA"/>
    <property type="match status" value="1"/>
</dbReference>
<proteinExistence type="inferred from homology"/>
<comment type="catalytic activity">
    <reaction evidence="6">
        <text>hydrogencarbonate + H(+) = CO2 + H2O</text>
        <dbReference type="Rhea" id="RHEA:10748"/>
        <dbReference type="ChEBI" id="CHEBI:15377"/>
        <dbReference type="ChEBI" id="CHEBI:15378"/>
        <dbReference type="ChEBI" id="CHEBI:16526"/>
        <dbReference type="ChEBI" id="CHEBI:17544"/>
        <dbReference type="EC" id="4.2.1.1"/>
    </reaction>
</comment>
<dbReference type="Pfam" id="PF00484">
    <property type="entry name" value="Pro_CA"/>
    <property type="match status" value="1"/>
</dbReference>
<evidence type="ECO:0000256" key="2">
    <source>
        <dbReference type="ARBA" id="ARBA00012925"/>
    </source>
</evidence>
<evidence type="ECO:0000313" key="9">
    <source>
        <dbReference type="Proteomes" id="UP000642748"/>
    </source>
</evidence>
<feature type="binding site" evidence="7">
    <location>
        <position position="47"/>
    </location>
    <ligand>
        <name>Zn(2+)</name>
        <dbReference type="ChEBI" id="CHEBI:29105"/>
    </ligand>
</feature>
<accession>A0A8J3QM97</accession>
<feature type="binding site" evidence="7">
    <location>
        <position position="102"/>
    </location>
    <ligand>
        <name>Zn(2+)</name>
        <dbReference type="ChEBI" id="CHEBI:29105"/>
    </ligand>
</feature>
<comment type="function">
    <text evidence="5">Catalyzes the reversible hydration of carbon dioxide to form bicarbonate.</text>
</comment>
<dbReference type="RefSeq" id="WP_203916218.1">
    <property type="nucleotide sequence ID" value="NZ_BONZ01000007.1"/>
</dbReference>
<comment type="cofactor">
    <cofactor evidence="7">
        <name>Zn(2+)</name>
        <dbReference type="ChEBI" id="CHEBI:29105"/>
    </cofactor>
    <text evidence="7">Binds 1 zinc ion per subunit.</text>
</comment>
<evidence type="ECO:0000256" key="3">
    <source>
        <dbReference type="ARBA" id="ARBA00022723"/>
    </source>
</evidence>
<evidence type="ECO:0000256" key="1">
    <source>
        <dbReference type="ARBA" id="ARBA00006217"/>
    </source>
</evidence>
<dbReference type="GO" id="GO:0004089">
    <property type="term" value="F:carbonate dehydratase activity"/>
    <property type="evidence" value="ECO:0007669"/>
    <property type="project" value="UniProtKB-EC"/>
</dbReference>
<name>A0A8J3QM97_9ACTN</name>
<protein>
    <recommendedName>
        <fullName evidence="2">carbonic anhydrase</fullName>
        <ecNumber evidence="2">4.2.1.1</ecNumber>
    </recommendedName>
</protein>
<evidence type="ECO:0000256" key="4">
    <source>
        <dbReference type="ARBA" id="ARBA00022833"/>
    </source>
</evidence>